<feature type="transmembrane region" description="Helical" evidence="8">
    <location>
        <begin position="391"/>
        <end position="409"/>
    </location>
</feature>
<dbReference type="Pfam" id="PF00924">
    <property type="entry name" value="MS_channel_2nd"/>
    <property type="match status" value="1"/>
</dbReference>
<evidence type="ECO:0000259" key="12">
    <source>
        <dbReference type="Pfam" id="PF21082"/>
    </source>
</evidence>
<feature type="transmembrane region" description="Helical" evidence="8">
    <location>
        <begin position="555"/>
        <end position="572"/>
    </location>
</feature>
<dbReference type="Gene3D" id="1.10.287.1260">
    <property type="match status" value="1"/>
</dbReference>
<feature type="transmembrane region" description="Helical" evidence="8">
    <location>
        <begin position="456"/>
        <end position="482"/>
    </location>
</feature>
<evidence type="ECO:0000256" key="5">
    <source>
        <dbReference type="ARBA" id="ARBA00022989"/>
    </source>
</evidence>
<evidence type="ECO:0000256" key="6">
    <source>
        <dbReference type="ARBA" id="ARBA00023136"/>
    </source>
</evidence>
<evidence type="ECO:0000256" key="8">
    <source>
        <dbReference type="SAM" id="Phobius"/>
    </source>
</evidence>
<accession>A0A8G0ZYW4</accession>
<evidence type="ECO:0000259" key="11">
    <source>
        <dbReference type="Pfam" id="PF12607"/>
    </source>
</evidence>
<dbReference type="InterPro" id="IPR011014">
    <property type="entry name" value="MscS_channel_TM-2"/>
</dbReference>
<feature type="transmembrane region" description="Helical" evidence="8">
    <location>
        <begin position="320"/>
        <end position="342"/>
    </location>
</feature>
<dbReference type="InterPro" id="IPR022249">
    <property type="entry name" value="DUF3772"/>
</dbReference>
<dbReference type="InterPro" id="IPR006686">
    <property type="entry name" value="MscS_channel_CS"/>
</dbReference>
<evidence type="ECO:0000256" key="4">
    <source>
        <dbReference type="ARBA" id="ARBA00022692"/>
    </source>
</evidence>
<dbReference type="SUPFAM" id="SSF82861">
    <property type="entry name" value="Mechanosensitive channel protein MscS (YggB), transmembrane region"/>
    <property type="match status" value="1"/>
</dbReference>
<feature type="compositionally biased region" description="Acidic residues" evidence="7">
    <location>
        <begin position="847"/>
        <end position="859"/>
    </location>
</feature>
<keyword evidence="3" id="KW-1003">Cell membrane</keyword>
<protein>
    <submittedName>
        <fullName evidence="13">Mechanosensitive ion channel family protein</fullName>
    </submittedName>
</protein>
<dbReference type="SUPFAM" id="SSF50182">
    <property type="entry name" value="Sm-like ribonucleoproteins"/>
    <property type="match status" value="1"/>
</dbReference>
<organism evidence="13 14">
    <name type="scientific">Neotabrizicola shimadae</name>
    <dbReference type="NCBI Taxonomy" id="2807096"/>
    <lineage>
        <taxon>Bacteria</taxon>
        <taxon>Pseudomonadati</taxon>
        <taxon>Pseudomonadota</taxon>
        <taxon>Alphaproteobacteria</taxon>
        <taxon>Rhodobacterales</taxon>
        <taxon>Paracoccaceae</taxon>
        <taxon>Neotabrizicola</taxon>
    </lineage>
</organism>
<proteinExistence type="inferred from homology"/>
<keyword evidence="4 8" id="KW-0812">Transmembrane</keyword>
<evidence type="ECO:0000256" key="9">
    <source>
        <dbReference type="SAM" id="SignalP"/>
    </source>
</evidence>
<dbReference type="PANTHER" id="PTHR30347:SF1">
    <property type="entry name" value="MECHANOSENSITIVE CHANNEL MSCK"/>
    <property type="match status" value="1"/>
</dbReference>
<dbReference type="InterPro" id="IPR006685">
    <property type="entry name" value="MscS_channel_2nd"/>
</dbReference>
<dbReference type="Gene3D" id="3.30.70.100">
    <property type="match status" value="1"/>
</dbReference>
<feature type="domain" description="Mechanosensitive ion channel MscS C-terminal" evidence="12">
    <location>
        <begin position="714"/>
        <end position="795"/>
    </location>
</feature>
<dbReference type="PANTHER" id="PTHR30347">
    <property type="entry name" value="POTASSIUM CHANNEL RELATED"/>
    <property type="match status" value="1"/>
</dbReference>
<feature type="signal peptide" evidence="9">
    <location>
        <begin position="1"/>
        <end position="25"/>
    </location>
</feature>
<keyword evidence="14" id="KW-1185">Reference proteome</keyword>
<dbReference type="KEGG" id="nsm:JO391_08865"/>
<dbReference type="AlphaFoldDB" id="A0A8G0ZYW4"/>
<name>A0A8G0ZYW4_9RHOB</name>
<evidence type="ECO:0000256" key="7">
    <source>
        <dbReference type="SAM" id="MobiDB-lite"/>
    </source>
</evidence>
<keyword evidence="5 8" id="KW-1133">Transmembrane helix</keyword>
<reference evidence="13" key="1">
    <citation type="submission" date="2021-02" db="EMBL/GenBank/DDBJ databases">
        <title>Rhodobacter shimadae sp. nov., an aerobic anoxygenic phototrophic bacterium isolated from a hot spring.</title>
        <authorList>
            <person name="Muramatsu S."/>
            <person name="Haruta S."/>
            <person name="Hirose S."/>
            <person name="Hanada S."/>
        </authorList>
    </citation>
    <scope>NUCLEOTIDE SEQUENCE</scope>
    <source>
        <strain evidence="13">N10</strain>
    </source>
</reference>
<comment type="subcellular location">
    <subcellularLocation>
        <location evidence="1">Cell membrane</location>
        <topology evidence="1">Multi-pass membrane protein</topology>
    </subcellularLocation>
</comment>
<feature type="region of interest" description="Disordered" evidence="7">
    <location>
        <begin position="28"/>
        <end position="75"/>
    </location>
</feature>
<dbReference type="GO" id="GO:0008381">
    <property type="term" value="F:mechanosensitive monoatomic ion channel activity"/>
    <property type="evidence" value="ECO:0007669"/>
    <property type="project" value="UniProtKB-ARBA"/>
</dbReference>
<dbReference type="Proteomes" id="UP000826300">
    <property type="component" value="Chromosome"/>
</dbReference>
<dbReference type="GO" id="GO:0005886">
    <property type="term" value="C:plasma membrane"/>
    <property type="evidence" value="ECO:0007669"/>
    <property type="project" value="UniProtKB-SubCell"/>
</dbReference>
<feature type="transmembrane region" description="Helical" evidence="8">
    <location>
        <begin position="593"/>
        <end position="611"/>
    </location>
</feature>
<comment type="similarity">
    <text evidence="2">Belongs to the MscS (TC 1.A.23) family.</text>
</comment>
<gene>
    <name evidence="13" type="ORF">JO391_08865</name>
</gene>
<evidence type="ECO:0000256" key="1">
    <source>
        <dbReference type="ARBA" id="ARBA00004651"/>
    </source>
</evidence>
<feature type="transmembrane region" description="Helical" evidence="8">
    <location>
        <begin position="623"/>
        <end position="651"/>
    </location>
</feature>
<feature type="region of interest" description="Disordered" evidence="7">
    <location>
        <begin position="842"/>
        <end position="866"/>
    </location>
</feature>
<dbReference type="SUPFAM" id="SSF82689">
    <property type="entry name" value="Mechanosensitive channel protein MscS (YggB), C-terminal domain"/>
    <property type="match status" value="1"/>
</dbReference>
<evidence type="ECO:0000256" key="3">
    <source>
        <dbReference type="ARBA" id="ARBA00022475"/>
    </source>
</evidence>
<evidence type="ECO:0000313" key="13">
    <source>
        <dbReference type="EMBL" id="QYZ71586.1"/>
    </source>
</evidence>
<feature type="transmembrane region" description="Helical" evidence="8">
    <location>
        <begin position="244"/>
        <end position="262"/>
    </location>
</feature>
<dbReference type="RefSeq" id="WP_220664185.1">
    <property type="nucleotide sequence ID" value="NZ_CP069370.1"/>
</dbReference>
<evidence type="ECO:0000256" key="2">
    <source>
        <dbReference type="ARBA" id="ARBA00008017"/>
    </source>
</evidence>
<dbReference type="InterPro" id="IPR011066">
    <property type="entry name" value="MscS_channel_C_sf"/>
</dbReference>
<feature type="transmembrane region" description="Helical" evidence="8">
    <location>
        <begin position="283"/>
        <end position="308"/>
    </location>
</feature>
<dbReference type="Gene3D" id="2.30.30.60">
    <property type="match status" value="1"/>
</dbReference>
<dbReference type="Pfam" id="PF12607">
    <property type="entry name" value="DUF3772"/>
    <property type="match status" value="1"/>
</dbReference>
<evidence type="ECO:0000313" key="14">
    <source>
        <dbReference type="Proteomes" id="UP000826300"/>
    </source>
</evidence>
<dbReference type="InterPro" id="IPR010920">
    <property type="entry name" value="LSM_dom_sf"/>
</dbReference>
<dbReference type="EMBL" id="CP069370">
    <property type="protein sequence ID" value="QYZ71586.1"/>
    <property type="molecule type" value="Genomic_DNA"/>
</dbReference>
<dbReference type="InterPro" id="IPR023408">
    <property type="entry name" value="MscS_beta-dom_sf"/>
</dbReference>
<feature type="chain" id="PRO_5034002029" evidence="9">
    <location>
        <begin position="26"/>
        <end position="866"/>
    </location>
</feature>
<keyword evidence="6 8" id="KW-0472">Membrane</keyword>
<keyword evidence="9" id="KW-0732">Signal</keyword>
<feature type="domain" description="Mechanosensitive ion channel MscS" evidence="10">
    <location>
        <begin position="638"/>
        <end position="705"/>
    </location>
</feature>
<evidence type="ECO:0000259" key="10">
    <source>
        <dbReference type="Pfam" id="PF00924"/>
    </source>
</evidence>
<feature type="transmembrane region" description="Helical" evidence="8">
    <location>
        <begin position="503"/>
        <end position="527"/>
    </location>
</feature>
<dbReference type="PROSITE" id="PS01246">
    <property type="entry name" value="UPF0003"/>
    <property type="match status" value="1"/>
</dbReference>
<sequence length="866" mass="92668">MIRGLARAIAVAVLAAGLFGVPALAQDTAPKPEQRDDIPPPLVPPQAEGPSNVADGAAGQTVVEPPLKGDGAKGPDLDAWNAMATRAEQALSNPETTDVSLNLLRAQLTDWREALLSAQSANGDRIATVRDQIAALGPVPGEGETEAPEIAKRRTELNDQLSRLQAPGIAAVEAYRRADGLIREIDRTLRERQTSKLMQIWPAPFNPANWSSGFNAVRETASTVVAESTALIRKPETRAQALDSLPAILITLVFGLFFLLRGRRIMERWTLRLQQKSGGFRRLVAFLLSLGQILLPAIGILLLLVSVRTTGVLGVLGETILTQIAGVAIMVYAAAWLGSWVFPKIPLANRSVRMSEAQRTQGRRLTLALGIVLGFSNLVEESLNEVATSEAAMAVLQFPAILAAGFLLYRMGRLLHRQFSKSTGSEDSGNAFDGVLAVLSRGISILGIVAPLLGGFGYVAAAGALVFPAIQTLALVALLVLLQRVAVEIYAVLIGDDEGAQEALVPVLMGFALVLVSLPVFALVWGARVSDITELWNRFQEGFQIGQTKVSPADFVYFVVIFAFGYTITRLLQGALRSTVLPRTALDPGGQTAVISGVGYIGIFVSALIAIDTAGIDLSGLAIVAGALSVGIGFGLQTIVGNFVSGIILLVERPVSEGDWIEVGGVQGTVKSISVRSTRIQTFDRSDVIVPNQDLIAQRVTNWTRFSLSGRLIVPVGVAYGSDTRKVERVLREIAEAQPLALLNPPPMVVFMGFTNDALTFEIRVILRDVNFSLSVRNEINHQIVERFAQEGITIPFAQRDITLVNAAEVGAVLRDGMQVAAAVGLRAVRDEPVPAPLQIAERELDSVLDPESDVDADNAPEGKER</sequence>
<dbReference type="InterPro" id="IPR049278">
    <property type="entry name" value="MS_channel_C"/>
</dbReference>
<dbReference type="InterPro" id="IPR052702">
    <property type="entry name" value="MscS-like_channel"/>
</dbReference>
<dbReference type="Pfam" id="PF21082">
    <property type="entry name" value="MS_channel_3rd"/>
    <property type="match status" value="1"/>
</dbReference>
<feature type="domain" description="DUF3772" evidence="11">
    <location>
        <begin position="170"/>
        <end position="227"/>
    </location>
</feature>